<reference evidence="1 2" key="1">
    <citation type="submission" date="2018-09" db="EMBL/GenBank/DDBJ databases">
        <title>Cohnella cavernae sp. nov., isolated from a karst cave.</title>
        <authorList>
            <person name="Zhu H."/>
        </authorList>
    </citation>
    <scope>NUCLEOTIDE SEQUENCE [LARGE SCALE GENOMIC DNA]</scope>
    <source>
        <strain evidence="1 2">K2E09-144</strain>
    </source>
</reference>
<proteinExistence type="predicted"/>
<protein>
    <submittedName>
        <fullName evidence="1">Uncharacterized protein</fullName>
    </submittedName>
</protein>
<comment type="caution">
    <text evidence="1">The sequence shown here is derived from an EMBL/GenBank/DDBJ whole genome shotgun (WGS) entry which is preliminary data.</text>
</comment>
<sequence length="220" mass="26173">MFEAEWERFVQEQKRTAGPLRLEQLNKNKSGEKKLFEIVVWPIFKSFDGWAMEHEVVMPSGVRIYLDAFYMPFEWSLECEGFAVHAETITRDRFDFEKERIRTMAIYGYRFMPFSRDQLDKKPDACRRFMYEMLGRFSSSASTGYYDLCIYEREIIRYAIRLGRPIRMKDARACLQTSEEHCRSILKKMVSKGLIRPVDETKQRCHAYVLEPLGRHALFG</sequence>
<dbReference type="AlphaFoldDB" id="A0A398CJ22"/>
<dbReference type="RefSeq" id="WP_119150776.1">
    <property type="nucleotide sequence ID" value="NZ_JBHSOV010000035.1"/>
</dbReference>
<evidence type="ECO:0000313" key="2">
    <source>
        <dbReference type="Proteomes" id="UP000266340"/>
    </source>
</evidence>
<keyword evidence="2" id="KW-1185">Reference proteome</keyword>
<accession>A0A398CJ22</accession>
<dbReference type="Proteomes" id="UP000266340">
    <property type="component" value="Unassembled WGS sequence"/>
</dbReference>
<dbReference type="OrthoDB" id="2579926at2"/>
<gene>
    <name evidence="1" type="ORF">D3H35_19050</name>
</gene>
<evidence type="ECO:0000313" key="1">
    <source>
        <dbReference type="EMBL" id="RIE02743.1"/>
    </source>
</evidence>
<organism evidence="1 2">
    <name type="scientific">Cohnella faecalis</name>
    <dbReference type="NCBI Taxonomy" id="2315694"/>
    <lineage>
        <taxon>Bacteria</taxon>
        <taxon>Bacillati</taxon>
        <taxon>Bacillota</taxon>
        <taxon>Bacilli</taxon>
        <taxon>Bacillales</taxon>
        <taxon>Paenibacillaceae</taxon>
        <taxon>Cohnella</taxon>
    </lineage>
</organism>
<dbReference type="EMBL" id="QXJM01000039">
    <property type="protein sequence ID" value="RIE02743.1"/>
    <property type="molecule type" value="Genomic_DNA"/>
</dbReference>
<name>A0A398CJ22_9BACL</name>